<keyword evidence="2 8" id="KW-0812">Transmembrane</keyword>
<gene>
    <name evidence="10" type="ORF">KDX31_06185</name>
</gene>
<evidence type="ECO:0000256" key="8">
    <source>
        <dbReference type="SAM" id="Phobius"/>
    </source>
</evidence>
<evidence type="ECO:0000313" key="11">
    <source>
        <dbReference type="Proteomes" id="UP001059950"/>
    </source>
</evidence>
<evidence type="ECO:0000313" key="10">
    <source>
        <dbReference type="EMBL" id="UTW04589.1"/>
    </source>
</evidence>
<feature type="transmembrane region" description="Helical" evidence="8">
    <location>
        <begin position="6"/>
        <end position="21"/>
    </location>
</feature>
<comment type="subcellular location">
    <subcellularLocation>
        <location evidence="1">Membrane</location>
        <topology evidence="1">Single-pass membrane protein</topology>
    </subcellularLocation>
</comment>
<feature type="region of interest" description="Disordered" evidence="7">
    <location>
        <begin position="164"/>
        <end position="183"/>
    </location>
</feature>
<feature type="domain" description="J" evidence="9">
    <location>
        <begin position="185"/>
        <end position="238"/>
    </location>
</feature>
<evidence type="ECO:0000256" key="2">
    <source>
        <dbReference type="ARBA" id="ARBA00022692"/>
    </source>
</evidence>
<dbReference type="SMART" id="SM00271">
    <property type="entry name" value="DnaJ"/>
    <property type="match status" value="1"/>
</dbReference>
<reference evidence="10" key="1">
    <citation type="submission" date="2021-04" db="EMBL/GenBank/DDBJ databases">
        <title>Oceanospirillales bacteria with DddD are important DMSP degraders in coastal seawater.</title>
        <authorList>
            <person name="Liu J."/>
        </authorList>
    </citation>
    <scope>NUCLEOTIDE SEQUENCE</scope>
    <source>
        <strain evidence="10">GY6</strain>
    </source>
</reference>
<dbReference type="Gene3D" id="1.10.287.110">
    <property type="entry name" value="DnaJ domain"/>
    <property type="match status" value="1"/>
</dbReference>
<dbReference type="CDD" id="cd06257">
    <property type="entry name" value="DnaJ"/>
    <property type="match status" value="1"/>
</dbReference>
<dbReference type="SUPFAM" id="SSF46565">
    <property type="entry name" value="Chaperone J-domain"/>
    <property type="match status" value="1"/>
</dbReference>
<dbReference type="PROSITE" id="PS50076">
    <property type="entry name" value="DNAJ_2"/>
    <property type="match status" value="1"/>
</dbReference>
<evidence type="ECO:0000256" key="5">
    <source>
        <dbReference type="ARBA" id="ARBA00023186"/>
    </source>
</evidence>
<dbReference type="Pfam" id="PF00226">
    <property type="entry name" value="DnaJ"/>
    <property type="match status" value="1"/>
</dbReference>
<protein>
    <submittedName>
        <fullName evidence="10">DnaJ domain-containing protein</fullName>
    </submittedName>
</protein>
<feature type="transmembrane region" description="Helical" evidence="8">
    <location>
        <begin position="33"/>
        <end position="49"/>
    </location>
</feature>
<dbReference type="PANTHER" id="PTHR12763">
    <property type="match status" value="1"/>
</dbReference>
<evidence type="ECO:0000256" key="3">
    <source>
        <dbReference type="ARBA" id="ARBA00022989"/>
    </source>
</evidence>
<evidence type="ECO:0000256" key="6">
    <source>
        <dbReference type="ARBA" id="ARBA00038105"/>
    </source>
</evidence>
<dbReference type="InterPro" id="IPR001623">
    <property type="entry name" value="DnaJ_domain"/>
</dbReference>
<evidence type="ECO:0000256" key="7">
    <source>
        <dbReference type="SAM" id="MobiDB-lite"/>
    </source>
</evidence>
<keyword evidence="4 8" id="KW-0472">Membrane</keyword>
<accession>A0ABY5GXT2</accession>
<keyword evidence="11" id="KW-1185">Reference proteome</keyword>
<dbReference type="Proteomes" id="UP001059950">
    <property type="component" value="Chromosome"/>
</dbReference>
<dbReference type="EMBL" id="CP073344">
    <property type="protein sequence ID" value="UTW04589.1"/>
    <property type="molecule type" value="Genomic_DNA"/>
</dbReference>
<organism evidence="10 11">
    <name type="scientific">Amphritea atlantica</name>
    <dbReference type="NCBI Taxonomy" id="355243"/>
    <lineage>
        <taxon>Bacteria</taxon>
        <taxon>Pseudomonadati</taxon>
        <taxon>Pseudomonadota</taxon>
        <taxon>Gammaproteobacteria</taxon>
        <taxon>Oceanospirillales</taxon>
        <taxon>Oceanospirillaceae</taxon>
        <taxon>Amphritea</taxon>
    </lineage>
</organism>
<dbReference type="PANTHER" id="PTHR12763:SF28">
    <property type="entry name" value="GEO10507P1-RELATED"/>
    <property type="match status" value="1"/>
</dbReference>
<proteinExistence type="inferred from homology"/>
<dbReference type="InterPro" id="IPR036869">
    <property type="entry name" value="J_dom_sf"/>
</dbReference>
<keyword evidence="5" id="KW-0143">Chaperone</keyword>
<evidence type="ECO:0000256" key="1">
    <source>
        <dbReference type="ARBA" id="ARBA00004167"/>
    </source>
</evidence>
<comment type="similarity">
    <text evidence="6">Belongs to the TIM14 family.</text>
</comment>
<name>A0ABY5GXT2_9GAMM</name>
<evidence type="ECO:0000256" key="4">
    <source>
        <dbReference type="ARBA" id="ARBA00023136"/>
    </source>
</evidence>
<keyword evidence="3 8" id="KW-1133">Transmembrane helix</keyword>
<evidence type="ECO:0000259" key="9">
    <source>
        <dbReference type="PROSITE" id="PS50076"/>
    </source>
</evidence>
<sequence>MNPIVLILLGLIVLGWILWLRRKSPADQRKANIMLLIGVLAAAILYLLVTGKLNLIGALLAISLPFARRLIPLLPFVAKLFQHYQNKQHGRGNTSEVNSRILKMQLDHDTSALEGEVIEGPLQGRQLSSLSESEFIELLNYCRKTDEQSARLLETYLDKRFGDSWRKDDTKGQESGNSELSDTEKAYQILGLEPGASKKQVIEAHRRLMQKMHPDRGGSDYLAAEINQAKDLLLKKLS</sequence>